<dbReference type="Proteomes" id="UP001163882">
    <property type="component" value="Chromosome"/>
</dbReference>
<keyword evidence="9" id="KW-0645">Protease</keyword>
<evidence type="ECO:0000256" key="7">
    <source>
        <dbReference type="SAM" id="Phobius"/>
    </source>
</evidence>
<gene>
    <name evidence="9" type="ORF">OF122_08815</name>
</gene>
<feature type="transmembrane region" description="Helical" evidence="7">
    <location>
        <begin position="137"/>
        <end position="158"/>
    </location>
</feature>
<comment type="similarity">
    <text evidence="2">Belongs to the peptidase S54 family.</text>
</comment>
<comment type="subcellular location">
    <subcellularLocation>
        <location evidence="1">Membrane</location>
        <topology evidence="1">Multi-pass membrane protein</topology>
    </subcellularLocation>
</comment>
<reference evidence="9" key="1">
    <citation type="submission" date="2022-10" db="EMBL/GenBank/DDBJ databases">
        <title>YIM 151497 complete genome.</title>
        <authorList>
            <person name="Chen X."/>
        </authorList>
    </citation>
    <scope>NUCLEOTIDE SEQUENCE</scope>
    <source>
        <strain evidence="9">YIM 151497</strain>
    </source>
</reference>
<organism evidence="9 10">
    <name type="scientific">Pelagibacterium flavum</name>
    <dbReference type="NCBI Taxonomy" id="2984530"/>
    <lineage>
        <taxon>Bacteria</taxon>
        <taxon>Pseudomonadati</taxon>
        <taxon>Pseudomonadota</taxon>
        <taxon>Alphaproteobacteria</taxon>
        <taxon>Hyphomicrobiales</taxon>
        <taxon>Devosiaceae</taxon>
        <taxon>Pelagibacterium</taxon>
    </lineage>
</organism>
<evidence type="ECO:0000256" key="6">
    <source>
        <dbReference type="ARBA" id="ARBA00023136"/>
    </source>
</evidence>
<accession>A0ABY6IT95</accession>
<dbReference type="GO" id="GO:0008233">
    <property type="term" value="F:peptidase activity"/>
    <property type="evidence" value="ECO:0007669"/>
    <property type="project" value="UniProtKB-KW"/>
</dbReference>
<sequence length="247" mass="26562">MADTPQQPQREPIFNVPRVIAILIGVMWVVHIAADLALDDYGLGNLRIWFAFIPDRITNSAQWQGGALPLLWTGFTHAFLHVDYMHLFVNTAWLMVFGTPVGRRYGASGVLAIFLLGALAGAIVQSIALLFSINQFAILLGASGGVSALTGAAMRFIFEPIVVGKDPETGDPVALGRRTATLAGVFANPRSRTFIIFWMGLNLLIGFAPFILGASVAIAWEAHIGGFVAGLLLPSVLDGVARRNQRP</sequence>
<keyword evidence="4" id="KW-0378">Hydrolase</keyword>
<feature type="transmembrane region" description="Helical" evidence="7">
    <location>
        <begin position="224"/>
        <end position="241"/>
    </location>
</feature>
<feature type="transmembrane region" description="Helical" evidence="7">
    <location>
        <begin position="195"/>
        <end position="218"/>
    </location>
</feature>
<dbReference type="SUPFAM" id="SSF144091">
    <property type="entry name" value="Rhomboid-like"/>
    <property type="match status" value="1"/>
</dbReference>
<keyword evidence="10" id="KW-1185">Reference proteome</keyword>
<feature type="transmembrane region" description="Helical" evidence="7">
    <location>
        <begin position="12"/>
        <end position="34"/>
    </location>
</feature>
<feature type="domain" description="Peptidase S54 rhomboid" evidence="8">
    <location>
        <begin position="71"/>
        <end position="156"/>
    </location>
</feature>
<dbReference type="PANTHER" id="PTHR43731">
    <property type="entry name" value="RHOMBOID PROTEASE"/>
    <property type="match status" value="1"/>
</dbReference>
<dbReference type="EMBL" id="CP107716">
    <property type="protein sequence ID" value="UYQ73843.1"/>
    <property type="molecule type" value="Genomic_DNA"/>
</dbReference>
<evidence type="ECO:0000256" key="1">
    <source>
        <dbReference type="ARBA" id="ARBA00004141"/>
    </source>
</evidence>
<keyword evidence="5 7" id="KW-1133">Transmembrane helix</keyword>
<name>A0ABY6IT95_9HYPH</name>
<keyword evidence="6 7" id="KW-0472">Membrane</keyword>
<dbReference type="Gene3D" id="1.20.1540.10">
    <property type="entry name" value="Rhomboid-like"/>
    <property type="match status" value="1"/>
</dbReference>
<proteinExistence type="inferred from homology"/>
<evidence type="ECO:0000256" key="4">
    <source>
        <dbReference type="ARBA" id="ARBA00022801"/>
    </source>
</evidence>
<feature type="transmembrane region" description="Helical" evidence="7">
    <location>
        <begin position="109"/>
        <end position="131"/>
    </location>
</feature>
<protein>
    <submittedName>
        <fullName evidence="9">Rhomboid family intramembrane serine protease</fullName>
    </submittedName>
</protein>
<dbReference type="InterPro" id="IPR022764">
    <property type="entry name" value="Peptidase_S54_rhomboid_dom"/>
</dbReference>
<dbReference type="Pfam" id="PF01694">
    <property type="entry name" value="Rhomboid"/>
    <property type="match status" value="1"/>
</dbReference>
<evidence type="ECO:0000313" key="10">
    <source>
        <dbReference type="Proteomes" id="UP001163882"/>
    </source>
</evidence>
<evidence type="ECO:0000256" key="5">
    <source>
        <dbReference type="ARBA" id="ARBA00022989"/>
    </source>
</evidence>
<evidence type="ECO:0000313" key="9">
    <source>
        <dbReference type="EMBL" id="UYQ73843.1"/>
    </source>
</evidence>
<dbReference type="InterPro" id="IPR035952">
    <property type="entry name" value="Rhomboid-like_sf"/>
</dbReference>
<evidence type="ECO:0000256" key="2">
    <source>
        <dbReference type="ARBA" id="ARBA00009045"/>
    </source>
</evidence>
<feature type="transmembrane region" description="Helical" evidence="7">
    <location>
        <begin position="78"/>
        <end position="97"/>
    </location>
</feature>
<keyword evidence="3 7" id="KW-0812">Transmembrane</keyword>
<dbReference type="GO" id="GO:0006508">
    <property type="term" value="P:proteolysis"/>
    <property type="evidence" value="ECO:0007669"/>
    <property type="project" value="UniProtKB-KW"/>
</dbReference>
<evidence type="ECO:0000259" key="8">
    <source>
        <dbReference type="Pfam" id="PF01694"/>
    </source>
</evidence>
<dbReference type="PANTHER" id="PTHR43731:SF14">
    <property type="entry name" value="PRESENILIN-ASSOCIATED RHOMBOID-LIKE PROTEIN, MITOCHONDRIAL"/>
    <property type="match status" value="1"/>
</dbReference>
<evidence type="ECO:0000256" key="3">
    <source>
        <dbReference type="ARBA" id="ARBA00022692"/>
    </source>
</evidence>
<dbReference type="RefSeq" id="WP_264227400.1">
    <property type="nucleotide sequence ID" value="NZ_CP107716.1"/>
</dbReference>
<dbReference type="InterPro" id="IPR050925">
    <property type="entry name" value="Rhomboid_protease_S54"/>
</dbReference>